<reference evidence="2 3" key="1">
    <citation type="submission" date="2018-03" db="EMBL/GenBank/DDBJ databases">
        <title>Genomic Encyclopedia of Type Strains, Phase III (KMG-III): the genomes of soil and plant-associated and newly described type strains.</title>
        <authorList>
            <person name="Whitman W."/>
        </authorList>
    </citation>
    <scope>NUCLEOTIDE SEQUENCE [LARGE SCALE GENOMIC DNA]</scope>
    <source>
        <strain evidence="2 3">CGMCC 4.7125</strain>
    </source>
</reference>
<evidence type="ECO:0000259" key="1">
    <source>
        <dbReference type="Pfam" id="PF11706"/>
    </source>
</evidence>
<dbReference type="Pfam" id="PF11706">
    <property type="entry name" value="zf-CGNR"/>
    <property type="match status" value="1"/>
</dbReference>
<dbReference type="OrthoDB" id="3632145at2"/>
<dbReference type="SUPFAM" id="SSF160904">
    <property type="entry name" value="Jann2411-like"/>
    <property type="match status" value="1"/>
</dbReference>
<dbReference type="Proteomes" id="UP000238362">
    <property type="component" value="Unassembled WGS sequence"/>
</dbReference>
<dbReference type="InterPro" id="IPR010852">
    <property type="entry name" value="ABATE"/>
</dbReference>
<name>A0A2T0LSE8_9PSEU</name>
<dbReference type="Gene3D" id="1.10.3300.10">
    <property type="entry name" value="Jann2411-like domain"/>
    <property type="match status" value="1"/>
</dbReference>
<feature type="domain" description="Zinc finger CGNR" evidence="1">
    <location>
        <begin position="123"/>
        <end position="170"/>
    </location>
</feature>
<dbReference type="EMBL" id="PVNH01000007">
    <property type="protein sequence ID" value="PRX46599.1"/>
    <property type="molecule type" value="Genomic_DNA"/>
</dbReference>
<dbReference type="PANTHER" id="PTHR35525">
    <property type="entry name" value="BLL6575 PROTEIN"/>
    <property type="match status" value="1"/>
</dbReference>
<sequence length="176" mass="19265">MVNPAPGPHRQEAPGELERVRELLNSWLVPNDTREPTDRFAGYARQHGLTATEAETVRGLRDDLRAAVEGSSGVDDVLNAWIAELGLGVRVSGGALTFRHEGGAPGELLAAVLRAVADGRWPRLKACPDCRWVFYDHTRNGRKRWCLMTAGGPDGRSCGSIAKVRRHRERAARAGH</sequence>
<dbReference type="PANTHER" id="PTHR35525:SF3">
    <property type="entry name" value="BLL6575 PROTEIN"/>
    <property type="match status" value="1"/>
</dbReference>
<evidence type="ECO:0000313" key="2">
    <source>
        <dbReference type="EMBL" id="PRX46599.1"/>
    </source>
</evidence>
<protein>
    <submittedName>
        <fullName evidence="2">CGNR zinc finger protein</fullName>
    </submittedName>
</protein>
<organism evidence="2 3">
    <name type="scientific">Prauserella shujinwangii</name>
    <dbReference type="NCBI Taxonomy" id="1453103"/>
    <lineage>
        <taxon>Bacteria</taxon>
        <taxon>Bacillati</taxon>
        <taxon>Actinomycetota</taxon>
        <taxon>Actinomycetes</taxon>
        <taxon>Pseudonocardiales</taxon>
        <taxon>Pseudonocardiaceae</taxon>
        <taxon>Prauserella</taxon>
    </lineage>
</organism>
<proteinExistence type="predicted"/>
<evidence type="ECO:0000313" key="3">
    <source>
        <dbReference type="Proteomes" id="UP000238362"/>
    </source>
</evidence>
<dbReference type="AlphaFoldDB" id="A0A2T0LSE8"/>
<comment type="caution">
    <text evidence="2">The sequence shown here is derived from an EMBL/GenBank/DDBJ whole genome shotgun (WGS) entry which is preliminary data.</text>
</comment>
<accession>A0A2T0LSE8</accession>
<dbReference type="RefSeq" id="WP_106179995.1">
    <property type="nucleotide sequence ID" value="NZ_PVNH01000007.1"/>
</dbReference>
<gene>
    <name evidence="2" type="ORF">B0I33_107176</name>
</gene>
<keyword evidence="3" id="KW-1185">Reference proteome</keyword>
<dbReference type="InterPro" id="IPR023286">
    <property type="entry name" value="ABATE_dom_sf"/>
</dbReference>
<dbReference type="InterPro" id="IPR021005">
    <property type="entry name" value="Znf_CGNR"/>
</dbReference>